<dbReference type="AlphaFoldDB" id="A0A8S4Q6P4"/>
<name>A0A8S4Q6P4_OWEFU</name>
<evidence type="ECO:0000313" key="3">
    <source>
        <dbReference type="EMBL" id="CAH1801493.1"/>
    </source>
</evidence>
<comment type="caution">
    <text evidence="3">The sequence shown here is derived from an EMBL/GenBank/DDBJ whole genome shotgun (WGS) entry which is preliminary data.</text>
</comment>
<organism evidence="3 4">
    <name type="scientific">Owenia fusiformis</name>
    <name type="common">Polychaete worm</name>
    <dbReference type="NCBI Taxonomy" id="6347"/>
    <lineage>
        <taxon>Eukaryota</taxon>
        <taxon>Metazoa</taxon>
        <taxon>Spiralia</taxon>
        <taxon>Lophotrochozoa</taxon>
        <taxon>Annelida</taxon>
        <taxon>Polychaeta</taxon>
        <taxon>Sedentaria</taxon>
        <taxon>Canalipalpata</taxon>
        <taxon>Sabellida</taxon>
        <taxon>Oweniida</taxon>
        <taxon>Oweniidae</taxon>
        <taxon>Owenia</taxon>
    </lineage>
</organism>
<protein>
    <recommendedName>
        <fullName evidence="2">Beta-lactamase-related domain-containing protein</fullName>
    </recommendedName>
</protein>
<keyword evidence="1" id="KW-0732">Signal</keyword>
<gene>
    <name evidence="3" type="ORF">OFUS_LOCUS25280</name>
</gene>
<feature type="chain" id="PRO_5035861613" description="Beta-lactamase-related domain-containing protein" evidence="1">
    <location>
        <begin position="20"/>
        <end position="550"/>
    </location>
</feature>
<keyword evidence="4" id="KW-1185">Reference proteome</keyword>
<dbReference type="Gene3D" id="3.40.710.10">
    <property type="entry name" value="DD-peptidase/beta-lactamase superfamily"/>
    <property type="match status" value="1"/>
</dbReference>
<accession>A0A8S4Q6P4</accession>
<dbReference type="OrthoDB" id="5946976at2759"/>
<dbReference type="InterPro" id="IPR012338">
    <property type="entry name" value="Beta-lactam/transpept-like"/>
</dbReference>
<dbReference type="Proteomes" id="UP000749559">
    <property type="component" value="Unassembled WGS sequence"/>
</dbReference>
<dbReference type="Pfam" id="PF00144">
    <property type="entry name" value="Beta-lactamase"/>
    <property type="match status" value="1"/>
</dbReference>
<reference evidence="3" key="1">
    <citation type="submission" date="2022-03" db="EMBL/GenBank/DDBJ databases">
        <authorList>
            <person name="Martin C."/>
        </authorList>
    </citation>
    <scope>NUCLEOTIDE SEQUENCE</scope>
</reference>
<evidence type="ECO:0000259" key="2">
    <source>
        <dbReference type="Pfam" id="PF00144"/>
    </source>
</evidence>
<dbReference type="PANTHER" id="PTHR46825:SF15">
    <property type="entry name" value="BETA-LACTAMASE-RELATED DOMAIN-CONTAINING PROTEIN"/>
    <property type="match status" value="1"/>
</dbReference>
<dbReference type="InterPro" id="IPR001466">
    <property type="entry name" value="Beta-lactam-related"/>
</dbReference>
<proteinExistence type="predicted"/>
<evidence type="ECO:0000256" key="1">
    <source>
        <dbReference type="SAM" id="SignalP"/>
    </source>
</evidence>
<dbReference type="InterPro" id="IPR050491">
    <property type="entry name" value="AmpC-like"/>
</dbReference>
<dbReference type="PANTHER" id="PTHR46825">
    <property type="entry name" value="D-ALANYL-D-ALANINE-CARBOXYPEPTIDASE/ENDOPEPTIDASE AMPH"/>
    <property type="match status" value="1"/>
</dbReference>
<feature type="domain" description="Beta-lactamase-related" evidence="2">
    <location>
        <begin position="34"/>
        <end position="381"/>
    </location>
</feature>
<sequence>MRNMCKWFILTILLFYVNGFLSKEWNSEDTANLEERIATVMECRRVPGMFLSVVKDDTVVLSKGYGYKDIEKNEPFTAQTPMSIQSTSKFMFTILTARMLTKYPQYSFDTTIEDLLGDEFELSDKTSEKEVTIRDILSMRHGIGDGEVFYDLVENFFAWTKDDYIRQIKHYPVTDEVRRAYHYSSAGFAFLEKAFELLENKTTKQILHDELFEPLGMVNSNTIDEARFDDNYALGYQPGPNGTLIKVTGNFVSRSSGMIGGYGMASTADDLAKYLRFVLRGGVLEDGETVHVNRDLIEDALSPQMFYPNPYGGYTVADGYSMRPAAPFTSHTYAYGLASWHRYYRGFQLVQHTGSYFSDTLMTYHPDLKIGIYAGLNGPYDRVSWAVETIVHEYILDILLDLPNYLNQTTVCAFPAPWGEPVDIPTFTAIPEDVASTLPLEKYTGVFGRAAYGCMNMTMNRTDGDTEVLQFSMSEARMFAYPKEGQAHGFWLKGVDDMYHLWYTERYSIKFTESNGLINELIYQELEFERMHDDSERLCSFYLTGLQDAD</sequence>
<evidence type="ECO:0000313" key="4">
    <source>
        <dbReference type="Proteomes" id="UP000749559"/>
    </source>
</evidence>
<feature type="signal peptide" evidence="1">
    <location>
        <begin position="1"/>
        <end position="19"/>
    </location>
</feature>
<dbReference type="EMBL" id="CAIIXF020000012">
    <property type="protein sequence ID" value="CAH1801493.1"/>
    <property type="molecule type" value="Genomic_DNA"/>
</dbReference>
<dbReference type="SUPFAM" id="SSF56601">
    <property type="entry name" value="beta-lactamase/transpeptidase-like"/>
    <property type="match status" value="1"/>
</dbReference>